<dbReference type="WBParaSite" id="JU765_v2.g13347.t1">
    <property type="protein sequence ID" value="JU765_v2.g13347.t1"/>
    <property type="gene ID" value="JU765_v2.g13347"/>
</dbReference>
<proteinExistence type="predicted"/>
<reference evidence="2" key="1">
    <citation type="submission" date="2022-11" db="UniProtKB">
        <authorList>
            <consortium name="WormBaseParasite"/>
        </authorList>
    </citation>
    <scope>IDENTIFICATION</scope>
</reference>
<evidence type="ECO:0000313" key="2">
    <source>
        <dbReference type="WBParaSite" id="JU765_v2.g13347.t1"/>
    </source>
</evidence>
<accession>A0AC34Q693</accession>
<sequence length="643" mass="74697">MTKPNKLDFFPFAYALYNEYLDSFCWYCLGEKKNLKICDDCRIAWYCSVECISLGWKDHKSECKALKQCKSIPDIEVRLLGRIVTRYKDIFEKKDAKDPNFYFDRSSKRTIMEIWAHVEEIRKDDHAMAKFERIYKELSSFYSSQDLVDKNTIFELHCRDFINRHAISDKHYLREIGKGLYLDLCAYDHSCAPNTIYVCDGLKATLCPLNSSVDLNNRSQTFYSYIELVLSKQQRQKLLRDTWYFNCECTRCVDNEEHILTSMKCPHCLSDDKQIICIFGYQKYKDSETQAITCPKCNNKITQKEVMNALTAMRFITDLLDKQELEQMGPKLAKDYVLDLKKRFEPYLTEYNVYYCKLIEALIKLSNPSDHEKVVELYLQTEKCVRVCFPPNHPALAFHLRNIGLEFYRLEKYEESIKYLKEAHEMLEFVMPEGHPLEKSSKAVLSTVIFKAQDKLRNKQLETTGNEEVKNELIEEKRTQSPEKEIKTGDKLPETSLEVENQEKLPETADDKSLGKSTVILGNMEDIKKIMTGESNEAKKVEELAPSVNQPAEEVKNVESKPEKETGNILPGKSDQSEIEVLEQSTTVQAEKQETNGEWTLNETTSDAPSTDLEPTLIATPEIRQRIAQVFLVDEEDKLPELR</sequence>
<evidence type="ECO:0000313" key="1">
    <source>
        <dbReference type="Proteomes" id="UP000887576"/>
    </source>
</evidence>
<name>A0AC34Q693_9BILA</name>
<protein>
    <submittedName>
        <fullName evidence="2">MYND-type domain-containing protein</fullName>
    </submittedName>
</protein>
<dbReference type="Proteomes" id="UP000887576">
    <property type="component" value="Unplaced"/>
</dbReference>
<organism evidence="1 2">
    <name type="scientific">Panagrolaimus sp. JU765</name>
    <dbReference type="NCBI Taxonomy" id="591449"/>
    <lineage>
        <taxon>Eukaryota</taxon>
        <taxon>Metazoa</taxon>
        <taxon>Ecdysozoa</taxon>
        <taxon>Nematoda</taxon>
        <taxon>Chromadorea</taxon>
        <taxon>Rhabditida</taxon>
        <taxon>Tylenchina</taxon>
        <taxon>Panagrolaimomorpha</taxon>
        <taxon>Panagrolaimoidea</taxon>
        <taxon>Panagrolaimidae</taxon>
        <taxon>Panagrolaimus</taxon>
    </lineage>
</organism>